<dbReference type="AlphaFoldDB" id="A0A7V2AYK6"/>
<dbReference type="EMBL" id="DSGB01000001">
    <property type="protein sequence ID" value="HER95042.1"/>
    <property type="molecule type" value="Genomic_DNA"/>
</dbReference>
<gene>
    <name evidence="4" type="primary">thpR</name>
    <name evidence="4" type="ORF">ENO59_00755</name>
</gene>
<dbReference type="Pfam" id="PF02834">
    <property type="entry name" value="LigT_PEase"/>
    <property type="match status" value="2"/>
</dbReference>
<dbReference type="InterPro" id="IPR009097">
    <property type="entry name" value="Cyclic_Pdiesterase"/>
</dbReference>
<feature type="active site" description="Proton donor" evidence="2">
    <location>
        <position position="39"/>
    </location>
</feature>
<comment type="similarity">
    <text evidence="2">Belongs to the 2H phosphoesterase superfamily. ThpR family.</text>
</comment>
<feature type="short sequence motif" description="HXTX 2" evidence="2">
    <location>
        <begin position="123"/>
        <end position="126"/>
    </location>
</feature>
<evidence type="ECO:0000256" key="1">
    <source>
        <dbReference type="ARBA" id="ARBA00022801"/>
    </source>
</evidence>
<protein>
    <recommendedName>
        <fullName evidence="2">RNA 2',3'-cyclic phosphodiesterase</fullName>
        <shortName evidence="2">RNA 2',3'-CPDase</shortName>
        <ecNumber evidence="2">3.1.4.58</ecNumber>
    </recommendedName>
</protein>
<evidence type="ECO:0000313" key="4">
    <source>
        <dbReference type="EMBL" id="HER95042.1"/>
    </source>
</evidence>
<dbReference type="NCBIfam" id="TIGR02258">
    <property type="entry name" value="2_5_ligase"/>
    <property type="match status" value="1"/>
</dbReference>
<dbReference type="PANTHER" id="PTHR35561:SF1">
    <property type="entry name" value="RNA 2',3'-CYCLIC PHOSPHODIESTERASE"/>
    <property type="match status" value="1"/>
</dbReference>
<name>A0A7V2AYK6_RHOMR</name>
<keyword evidence="1 2" id="KW-0378">Hydrolase</keyword>
<feature type="domain" description="Phosphoesterase HXTX" evidence="3">
    <location>
        <begin position="93"/>
        <end position="171"/>
    </location>
</feature>
<dbReference type="SUPFAM" id="SSF55144">
    <property type="entry name" value="LigT-like"/>
    <property type="match status" value="1"/>
</dbReference>
<dbReference type="HAMAP" id="MF_01940">
    <property type="entry name" value="RNA_CPDase"/>
    <property type="match status" value="1"/>
</dbReference>
<feature type="domain" description="Phosphoesterase HXTX" evidence="3">
    <location>
        <begin position="14"/>
        <end position="87"/>
    </location>
</feature>
<organism evidence="4">
    <name type="scientific">Rhodothermus marinus</name>
    <name type="common">Rhodothermus obamensis</name>
    <dbReference type="NCBI Taxonomy" id="29549"/>
    <lineage>
        <taxon>Bacteria</taxon>
        <taxon>Pseudomonadati</taxon>
        <taxon>Rhodothermota</taxon>
        <taxon>Rhodothermia</taxon>
        <taxon>Rhodothermales</taxon>
        <taxon>Rhodothermaceae</taxon>
        <taxon>Rhodothermus</taxon>
    </lineage>
</organism>
<proteinExistence type="inferred from homology"/>
<dbReference type="Gene3D" id="3.90.1140.10">
    <property type="entry name" value="Cyclic phosphodiesterase"/>
    <property type="match status" value="1"/>
</dbReference>
<comment type="catalytic activity">
    <reaction evidence="2">
        <text>a 3'-end 2',3'-cyclophospho-ribonucleotide-RNA + H2O = a 3'-end 2'-phospho-ribonucleotide-RNA + H(+)</text>
        <dbReference type="Rhea" id="RHEA:11828"/>
        <dbReference type="Rhea" id="RHEA-COMP:10464"/>
        <dbReference type="Rhea" id="RHEA-COMP:17353"/>
        <dbReference type="ChEBI" id="CHEBI:15377"/>
        <dbReference type="ChEBI" id="CHEBI:15378"/>
        <dbReference type="ChEBI" id="CHEBI:83064"/>
        <dbReference type="ChEBI" id="CHEBI:173113"/>
        <dbReference type="EC" id="3.1.4.58"/>
    </reaction>
</comment>
<feature type="short sequence motif" description="HXTX 1" evidence="2">
    <location>
        <begin position="39"/>
        <end position="42"/>
    </location>
</feature>
<dbReference type="EC" id="3.1.4.58" evidence="2"/>
<evidence type="ECO:0000259" key="3">
    <source>
        <dbReference type="Pfam" id="PF02834"/>
    </source>
</evidence>
<comment type="caution">
    <text evidence="4">The sequence shown here is derived from an EMBL/GenBank/DDBJ whole genome shotgun (WGS) entry which is preliminary data.</text>
</comment>
<dbReference type="InterPro" id="IPR014051">
    <property type="entry name" value="Phosphoesterase_HXTX"/>
</dbReference>
<reference evidence="4" key="1">
    <citation type="journal article" date="2020" name="mSystems">
        <title>Genome- and Community-Level Interaction Insights into Carbon Utilization and Element Cycling Functions of Hydrothermarchaeota in Hydrothermal Sediment.</title>
        <authorList>
            <person name="Zhou Z."/>
            <person name="Liu Y."/>
            <person name="Xu W."/>
            <person name="Pan J."/>
            <person name="Luo Z.H."/>
            <person name="Li M."/>
        </authorList>
    </citation>
    <scope>NUCLEOTIDE SEQUENCE [LARGE SCALE GENOMIC DNA]</scope>
    <source>
        <strain evidence="4">SpSt-143</strain>
    </source>
</reference>
<evidence type="ECO:0000256" key="2">
    <source>
        <dbReference type="HAMAP-Rule" id="MF_01940"/>
    </source>
</evidence>
<comment type="function">
    <text evidence="2">Hydrolyzes RNA 2',3'-cyclic phosphodiester to an RNA 2'-phosphomonoester.</text>
</comment>
<dbReference type="GO" id="GO:0008664">
    <property type="term" value="F:RNA 2',3'-cyclic 3'-phosphodiesterase activity"/>
    <property type="evidence" value="ECO:0007669"/>
    <property type="project" value="UniProtKB-EC"/>
</dbReference>
<sequence>MGSLRLFIALEVPEAHRHRLYTLRDPSWKARWATPEQFHLTLRFLGQVEEKVLPALEHTLADIRLPAFWLHIRGLVVFPSPTRPRVLAAAVDPAAPLRTLQAEIERRVVDLGFAPEPKPFHPHITLARLKQVAPTRVRLFLERYQNFSLEPFSVAHFTLFESHLHPQGARYVSLQQFPLQA</sequence>
<feature type="active site" description="Proton acceptor" evidence="2">
    <location>
        <position position="123"/>
    </location>
</feature>
<dbReference type="PANTHER" id="PTHR35561">
    <property type="entry name" value="RNA 2',3'-CYCLIC PHOSPHODIESTERASE"/>
    <property type="match status" value="1"/>
</dbReference>
<dbReference type="InterPro" id="IPR004175">
    <property type="entry name" value="RNA_CPDase"/>
</dbReference>
<dbReference type="GO" id="GO:0004113">
    <property type="term" value="F:2',3'-cyclic-nucleotide 3'-phosphodiesterase activity"/>
    <property type="evidence" value="ECO:0007669"/>
    <property type="project" value="InterPro"/>
</dbReference>
<accession>A0A7V2AYK6</accession>